<dbReference type="OrthoDB" id="9811959at2"/>
<evidence type="ECO:0000313" key="1">
    <source>
        <dbReference type="EMBL" id="PAU93179.1"/>
    </source>
</evidence>
<dbReference type="Gene3D" id="1.20.1440.60">
    <property type="entry name" value="23S rRNA-intervening sequence"/>
    <property type="match status" value="1"/>
</dbReference>
<dbReference type="InterPro" id="IPR012657">
    <property type="entry name" value="23S_rRNA-intervening_sequence"/>
</dbReference>
<sequence>MGKFSFEKLDVWQKSKDFTVKIYQITSEFPPTEKFGLVTQLRRASISVSSNLAEGSSRTSNKDQARFYIMAYSSAVEILNQLIISKDLDFLSEEVYKELRSEIEHVTSMINRLHKATDNY</sequence>
<dbReference type="NCBIfam" id="TIGR02436">
    <property type="entry name" value="four helix bundle protein"/>
    <property type="match status" value="1"/>
</dbReference>
<dbReference type="EMBL" id="NSKE01000010">
    <property type="protein sequence ID" value="PAU93179.1"/>
    <property type="molecule type" value="Genomic_DNA"/>
</dbReference>
<dbReference type="Pfam" id="PF05635">
    <property type="entry name" value="23S_rRNA_IVP"/>
    <property type="match status" value="1"/>
</dbReference>
<proteinExistence type="predicted"/>
<dbReference type="InterPro" id="IPR036583">
    <property type="entry name" value="23S_rRNA_IVS_sf"/>
</dbReference>
<dbReference type="RefSeq" id="WP_095607362.1">
    <property type="nucleotide sequence ID" value="NZ_NSKE01000010.1"/>
</dbReference>
<accession>A0A2A2G8K1</accession>
<dbReference type="CDD" id="cd16377">
    <property type="entry name" value="23S_rRNA_IVP_like"/>
    <property type="match status" value="1"/>
</dbReference>
<dbReference type="PANTHER" id="PTHR38471:SF2">
    <property type="entry name" value="FOUR HELIX BUNDLE PROTEIN"/>
    <property type="match status" value="1"/>
</dbReference>
<name>A0A2A2G8K1_9BACT</name>
<reference evidence="1 2" key="1">
    <citation type="submission" date="2017-08" db="EMBL/GenBank/DDBJ databases">
        <title>Aliifodinibius alkalisoli sp. nov., isolated from saline alkaline soil.</title>
        <authorList>
            <person name="Liu D."/>
            <person name="Zhang G."/>
        </authorList>
    </citation>
    <scope>NUCLEOTIDE SEQUENCE [LARGE SCALE GENOMIC DNA]</scope>
    <source>
        <strain evidence="1 2">WN023</strain>
    </source>
</reference>
<dbReference type="PANTHER" id="PTHR38471">
    <property type="entry name" value="FOUR HELIX BUNDLE PROTEIN"/>
    <property type="match status" value="1"/>
</dbReference>
<evidence type="ECO:0000313" key="2">
    <source>
        <dbReference type="Proteomes" id="UP000218831"/>
    </source>
</evidence>
<gene>
    <name evidence="1" type="ORF">CK503_13550</name>
</gene>
<keyword evidence="2" id="KW-1185">Reference proteome</keyword>
<comment type="caution">
    <text evidence="1">The sequence shown here is derived from an EMBL/GenBank/DDBJ whole genome shotgun (WGS) entry which is preliminary data.</text>
</comment>
<protein>
    <submittedName>
        <fullName evidence="1">Four helix bundle protein</fullName>
    </submittedName>
</protein>
<dbReference type="Proteomes" id="UP000218831">
    <property type="component" value="Unassembled WGS sequence"/>
</dbReference>
<organism evidence="1 2">
    <name type="scientific">Fodinibius salipaludis</name>
    <dbReference type="NCBI Taxonomy" id="2032627"/>
    <lineage>
        <taxon>Bacteria</taxon>
        <taxon>Pseudomonadati</taxon>
        <taxon>Balneolota</taxon>
        <taxon>Balneolia</taxon>
        <taxon>Balneolales</taxon>
        <taxon>Balneolaceae</taxon>
        <taxon>Fodinibius</taxon>
    </lineage>
</organism>
<dbReference type="AlphaFoldDB" id="A0A2A2G8K1"/>
<dbReference type="SUPFAM" id="SSF158446">
    <property type="entry name" value="IVS-encoded protein-like"/>
    <property type="match status" value="1"/>
</dbReference>